<reference evidence="2" key="1">
    <citation type="submission" date="2020-09" db="EMBL/GenBank/DDBJ databases">
        <title>Genome-Enabled Discovery of Anthraquinone Biosynthesis in Senna tora.</title>
        <authorList>
            <person name="Kang S.-H."/>
            <person name="Pandey R.P."/>
            <person name="Lee C.-M."/>
            <person name="Sim J.-S."/>
            <person name="Jeong J.-T."/>
            <person name="Choi B.-S."/>
            <person name="Jung M."/>
            <person name="Ginzburg D."/>
            <person name="Zhao K."/>
            <person name="Won S.Y."/>
            <person name="Oh T.-J."/>
            <person name="Yu Y."/>
            <person name="Kim N.-H."/>
            <person name="Lee O.R."/>
            <person name="Lee T.-H."/>
            <person name="Bashyal P."/>
            <person name="Kim T.-S."/>
            <person name="Lee W.-H."/>
            <person name="Kawkins C."/>
            <person name="Kim C.-K."/>
            <person name="Kim J.S."/>
            <person name="Ahn B.O."/>
            <person name="Rhee S.Y."/>
            <person name="Sohng J.K."/>
        </authorList>
    </citation>
    <scope>NUCLEOTIDE SEQUENCE</scope>
    <source>
        <tissue evidence="2">Leaf</tissue>
    </source>
</reference>
<evidence type="ECO:0000313" key="3">
    <source>
        <dbReference type="Proteomes" id="UP000634136"/>
    </source>
</evidence>
<organism evidence="2 3">
    <name type="scientific">Senna tora</name>
    <dbReference type="NCBI Taxonomy" id="362788"/>
    <lineage>
        <taxon>Eukaryota</taxon>
        <taxon>Viridiplantae</taxon>
        <taxon>Streptophyta</taxon>
        <taxon>Embryophyta</taxon>
        <taxon>Tracheophyta</taxon>
        <taxon>Spermatophyta</taxon>
        <taxon>Magnoliopsida</taxon>
        <taxon>eudicotyledons</taxon>
        <taxon>Gunneridae</taxon>
        <taxon>Pentapetalae</taxon>
        <taxon>rosids</taxon>
        <taxon>fabids</taxon>
        <taxon>Fabales</taxon>
        <taxon>Fabaceae</taxon>
        <taxon>Caesalpinioideae</taxon>
        <taxon>Cassia clade</taxon>
        <taxon>Senna</taxon>
    </lineage>
</organism>
<gene>
    <name evidence="2" type="ORF">G2W53_019862</name>
</gene>
<feature type="region of interest" description="Disordered" evidence="1">
    <location>
        <begin position="1"/>
        <end position="20"/>
    </location>
</feature>
<feature type="compositionally biased region" description="Polar residues" evidence="1">
    <location>
        <begin position="1"/>
        <end position="11"/>
    </location>
</feature>
<sequence>MGYSSQTQMKSENVKEIFVS</sequence>
<name>A0A834TV17_9FABA</name>
<proteinExistence type="predicted"/>
<dbReference type="AlphaFoldDB" id="A0A834TV17"/>
<evidence type="ECO:0000313" key="2">
    <source>
        <dbReference type="EMBL" id="KAF7828698.1"/>
    </source>
</evidence>
<dbReference type="EMBL" id="JAAIUW010000006">
    <property type="protein sequence ID" value="KAF7828698.1"/>
    <property type="molecule type" value="Genomic_DNA"/>
</dbReference>
<dbReference type="Proteomes" id="UP000634136">
    <property type="component" value="Unassembled WGS sequence"/>
</dbReference>
<protein>
    <submittedName>
        <fullName evidence="2">Uncharacterized protein</fullName>
    </submittedName>
</protein>
<comment type="caution">
    <text evidence="2">The sequence shown here is derived from an EMBL/GenBank/DDBJ whole genome shotgun (WGS) entry which is preliminary data.</text>
</comment>
<keyword evidence="3" id="KW-1185">Reference proteome</keyword>
<accession>A0A834TV17</accession>
<evidence type="ECO:0000256" key="1">
    <source>
        <dbReference type="SAM" id="MobiDB-lite"/>
    </source>
</evidence>